<dbReference type="Proteomes" id="UP000256645">
    <property type="component" value="Unassembled WGS sequence"/>
</dbReference>
<keyword evidence="2" id="KW-1185">Reference proteome</keyword>
<evidence type="ECO:0000313" key="2">
    <source>
        <dbReference type="Proteomes" id="UP000256645"/>
    </source>
</evidence>
<proteinExistence type="predicted"/>
<dbReference type="EMBL" id="PDLM01000015">
    <property type="protein sequence ID" value="RDW60792.1"/>
    <property type="molecule type" value="Genomic_DNA"/>
</dbReference>
<comment type="caution">
    <text evidence="1">The sequence shown here is derived from an EMBL/GenBank/DDBJ whole genome shotgun (WGS) entry which is preliminary data.</text>
</comment>
<name>A0A3D8QG38_9HELO</name>
<organism evidence="1 2">
    <name type="scientific">Coleophoma cylindrospora</name>
    <dbReference type="NCBI Taxonomy" id="1849047"/>
    <lineage>
        <taxon>Eukaryota</taxon>
        <taxon>Fungi</taxon>
        <taxon>Dikarya</taxon>
        <taxon>Ascomycota</taxon>
        <taxon>Pezizomycotina</taxon>
        <taxon>Leotiomycetes</taxon>
        <taxon>Helotiales</taxon>
        <taxon>Dermateaceae</taxon>
        <taxon>Coleophoma</taxon>
    </lineage>
</organism>
<reference evidence="1 2" key="1">
    <citation type="journal article" date="2018" name="IMA Fungus">
        <title>IMA Genome-F 9: Draft genome sequence of Annulohypoxylon stygium, Aspergillus mulundensis, Berkeleyomyces basicola (syn. Thielaviopsis basicola), Ceratocystis smalleyi, two Cercospora beticola strains, Coleophoma cylindrospora, Fusarium fracticaudum, Phialophora cf. hyalina, and Morchella septimelata.</title>
        <authorList>
            <person name="Wingfield B.D."/>
            <person name="Bills G.F."/>
            <person name="Dong Y."/>
            <person name="Huang W."/>
            <person name="Nel W.J."/>
            <person name="Swalarsk-Parry B.S."/>
            <person name="Vaghefi N."/>
            <person name="Wilken P.M."/>
            <person name="An Z."/>
            <person name="de Beer Z.W."/>
            <person name="De Vos L."/>
            <person name="Chen L."/>
            <person name="Duong T.A."/>
            <person name="Gao Y."/>
            <person name="Hammerbacher A."/>
            <person name="Kikkert J.R."/>
            <person name="Li Y."/>
            <person name="Li H."/>
            <person name="Li K."/>
            <person name="Li Q."/>
            <person name="Liu X."/>
            <person name="Ma X."/>
            <person name="Naidoo K."/>
            <person name="Pethybridge S.J."/>
            <person name="Sun J."/>
            <person name="Steenkamp E.T."/>
            <person name="van der Nest M.A."/>
            <person name="van Wyk S."/>
            <person name="Wingfield M.J."/>
            <person name="Xiong C."/>
            <person name="Yue Q."/>
            <person name="Zhang X."/>
        </authorList>
    </citation>
    <scope>NUCLEOTIDE SEQUENCE [LARGE SCALE GENOMIC DNA]</scope>
    <source>
        <strain evidence="1 2">BP6252</strain>
    </source>
</reference>
<evidence type="ECO:0000313" key="1">
    <source>
        <dbReference type="EMBL" id="RDW60792.1"/>
    </source>
</evidence>
<dbReference type="AlphaFoldDB" id="A0A3D8QG38"/>
<accession>A0A3D8QG38</accession>
<gene>
    <name evidence="1" type="ORF">BP6252_12175</name>
</gene>
<protein>
    <submittedName>
        <fullName evidence="1">Uncharacterized protein</fullName>
    </submittedName>
</protein>
<sequence length="184" mass="20509">MHRRRVDDLTKTGTAACADRSSALHIQASAECQVCKARYLVPGPIRENASLPITGILLPRSSLRPIEYTSRASLLRAYMLQPSTNMDIMSETNHGAKVCSRRRSQIDPRTLEMLWLARPHISYANHGIPQVMSSNRQERLSLLISVAFKPLPRYTPPTAAVPRPLATVEGLLIFGRVPLSKRKS</sequence>